<evidence type="ECO:0000313" key="2">
    <source>
        <dbReference type="EMBL" id="CAG5067678.1"/>
    </source>
</evidence>
<dbReference type="Proteomes" id="UP000679725">
    <property type="component" value="Unassembled WGS sequence"/>
</dbReference>
<dbReference type="EMBL" id="CAJRAU010000001">
    <property type="protein sequence ID" value="CAG5067678.1"/>
    <property type="molecule type" value="Genomic_DNA"/>
</dbReference>
<dbReference type="SUPFAM" id="SSF53901">
    <property type="entry name" value="Thiolase-like"/>
    <property type="match status" value="1"/>
</dbReference>
<dbReference type="InterPro" id="IPR016039">
    <property type="entry name" value="Thiolase-like"/>
</dbReference>
<dbReference type="Gene3D" id="3.40.47.10">
    <property type="match status" value="1"/>
</dbReference>
<dbReference type="Pfam" id="PF13723">
    <property type="entry name" value="Ketoacyl-synt_2"/>
    <property type="match status" value="1"/>
</dbReference>
<accession>A0ABN7R1B8</accession>
<name>A0ABN7R1B8_9BACT</name>
<dbReference type="RefSeq" id="WP_215231832.1">
    <property type="nucleotide sequence ID" value="NZ_CAJRAU010000001.1"/>
</dbReference>
<evidence type="ECO:0000313" key="3">
    <source>
        <dbReference type="Proteomes" id="UP000679725"/>
    </source>
</evidence>
<feature type="domain" description="Beta-ketoacyl synthase-like N-terminal" evidence="1">
    <location>
        <begin position="41"/>
        <end position="159"/>
    </location>
</feature>
<protein>
    <recommendedName>
        <fullName evidence="1">Beta-ketoacyl synthase-like N-terminal domain-containing protein</fullName>
    </recommendedName>
</protein>
<proteinExistence type="predicted"/>
<sequence length="348" mass="37902">MYITQSNCISPQRTFDNAFLDGEVQVHQGVRYPALEPEYGQLIPAGLLRRMGKAIRMGVGAGLPLVKENGIDGIILGTANGGLEDCLKFLNQIVDYNEGTLTPTNFVQSTPNSVAGSLALMSKTTGYNTTHVHNGLAFEAALLDGLMLMEEKKASKLVIGSVEEISDYNHNINSLSGSFKAGDTSSETLLQSGTPGSVNGEGATMFVVETNKSTKSAPRILDVDQSSYLPESAVTERVELFLAKNNLRPEDVDTLFLGVSGDSRTDHIYTDLHKKLFPASNCYSYKNLVGDYPTATAFALWLAVQMYEGKSLPGQCRYHFVEERPVRNTLIYNQSKGLQHGFILVTAD</sequence>
<gene>
    <name evidence="2" type="ORF">DYBT9623_00399</name>
</gene>
<comment type="caution">
    <text evidence="2">The sequence shown here is derived from an EMBL/GenBank/DDBJ whole genome shotgun (WGS) entry which is preliminary data.</text>
</comment>
<reference evidence="2 3" key="1">
    <citation type="submission" date="2021-04" db="EMBL/GenBank/DDBJ databases">
        <authorList>
            <person name="Rodrigo-Torres L."/>
            <person name="Arahal R. D."/>
            <person name="Lucena T."/>
        </authorList>
    </citation>
    <scope>NUCLEOTIDE SEQUENCE [LARGE SCALE GENOMIC DNA]</scope>
    <source>
        <strain evidence="2 3">CECT 9623</strain>
    </source>
</reference>
<keyword evidence="3" id="KW-1185">Reference proteome</keyword>
<evidence type="ECO:0000259" key="1">
    <source>
        <dbReference type="Pfam" id="PF13723"/>
    </source>
</evidence>
<dbReference type="InterPro" id="IPR014030">
    <property type="entry name" value="Ketoacyl_synth_N"/>
</dbReference>
<organism evidence="2 3">
    <name type="scientific">Dyadobacter linearis</name>
    <dbReference type="NCBI Taxonomy" id="2823330"/>
    <lineage>
        <taxon>Bacteria</taxon>
        <taxon>Pseudomonadati</taxon>
        <taxon>Bacteroidota</taxon>
        <taxon>Cytophagia</taxon>
        <taxon>Cytophagales</taxon>
        <taxon>Spirosomataceae</taxon>
        <taxon>Dyadobacter</taxon>
    </lineage>
</organism>